<evidence type="ECO:0000256" key="1">
    <source>
        <dbReference type="ARBA" id="ARBA00001974"/>
    </source>
</evidence>
<evidence type="ECO:0000256" key="6">
    <source>
        <dbReference type="ARBA" id="ARBA00012518"/>
    </source>
</evidence>
<dbReference type="InterPro" id="IPR036635">
    <property type="entry name" value="MurB_C_sf"/>
</dbReference>
<dbReference type="InterPro" id="IPR016169">
    <property type="entry name" value="FAD-bd_PCMH_sub2"/>
</dbReference>
<evidence type="ECO:0000256" key="16">
    <source>
        <dbReference type="ARBA" id="ARBA00023306"/>
    </source>
</evidence>
<dbReference type="Pfam" id="PF01565">
    <property type="entry name" value="FAD_binding_4"/>
    <property type="match status" value="1"/>
</dbReference>
<dbReference type="InterPro" id="IPR016167">
    <property type="entry name" value="FAD-bd_PCMH_sub1"/>
</dbReference>
<evidence type="ECO:0000256" key="8">
    <source>
        <dbReference type="ARBA" id="ARBA00022490"/>
    </source>
</evidence>
<dbReference type="NCBIfam" id="TIGR00179">
    <property type="entry name" value="murB"/>
    <property type="match status" value="1"/>
</dbReference>
<keyword evidence="13 20" id="KW-0133">Cell shape</keyword>
<keyword evidence="8 20" id="KW-0963">Cytoplasm</keyword>
<evidence type="ECO:0000256" key="2">
    <source>
        <dbReference type="ARBA" id="ARBA00003921"/>
    </source>
</evidence>
<evidence type="ECO:0000256" key="13">
    <source>
        <dbReference type="ARBA" id="ARBA00022960"/>
    </source>
</evidence>
<dbReference type="InterPro" id="IPR003170">
    <property type="entry name" value="MurB"/>
</dbReference>
<sequence length="342" mass="38410">MLNIKEQFQLKSLNTLNLSAIAAYFIDVSTEDDLIEALAFAETKKLPVLVLSGGSNVLLSDYLNACVIHINMKGISCIDETADYSFIQVGAGEIWHDFVLYTTQKQWYGLQNLALIPGKVGASPVQNIGAYGVEVGEFISSVSVYDRLCQTFSTLSQGDCQFSYRDSIFKKHVQRYIITSVTFRLNKHIDLKLAYGDLLKAVGEEKTPFNLQQQVIAIRRSKLPDPKIYPNVGSFFKNPIISYEQYTQLSQQYPQMPYYLQPNDQVKIAAGWLIDQVGWKGKRLGAVGMFDRQALVLVNYAEATLRDVRATCSAVQHDVQHKFNILLEPEPVVFGEDGLICL</sequence>
<keyword evidence="11 20" id="KW-0274">FAD</keyword>
<dbReference type="InterPro" id="IPR006094">
    <property type="entry name" value="Oxid_FAD_bind_N"/>
</dbReference>
<dbReference type="Gene3D" id="3.30.465.10">
    <property type="match status" value="1"/>
</dbReference>
<comment type="similarity">
    <text evidence="5 20">Belongs to the MurB family.</text>
</comment>
<evidence type="ECO:0000256" key="3">
    <source>
        <dbReference type="ARBA" id="ARBA00004496"/>
    </source>
</evidence>
<evidence type="ECO:0000256" key="14">
    <source>
        <dbReference type="ARBA" id="ARBA00022984"/>
    </source>
</evidence>
<dbReference type="SUPFAM" id="SSF56194">
    <property type="entry name" value="Uridine diphospho-N-Acetylenolpyruvylglucosamine reductase, MurB, C-terminal domain"/>
    <property type="match status" value="1"/>
</dbReference>
<dbReference type="Proteomes" id="UP001339883">
    <property type="component" value="Unassembled WGS sequence"/>
</dbReference>
<comment type="cofactor">
    <cofactor evidence="1 20">
        <name>FAD</name>
        <dbReference type="ChEBI" id="CHEBI:57692"/>
    </cofactor>
</comment>
<comment type="subcellular location">
    <subcellularLocation>
        <location evidence="3 20">Cytoplasm</location>
    </subcellularLocation>
</comment>
<keyword evidence="17 20" id="KW-0961">Cell wall biogenesis/degradation</keyword>
<dbReference type="NCBIfam" id="NF010478">
    <property type="entry name" value="PRK13903.1"/>
    <property type="match status" value="1"/>
</dbReference>
<reference evidence="22 23" key="1">
    <citation type="submission" date="2019-08" db="EMBL/GenBank/DDBJ databases">
        <title>Five species of Acinetobacter isolated from floral nectar and animal pollinators.</title>
        <authorList>
            <person name="Hendry T.A."/>
        </authorList>
    </citation>
    <scope>NUCLEOTIDE SEQUENCE [LARGE SCALE GENOMIC DNA]</scope>
    <source>
        <strain evidence="22 23">MD18.27</strain>
    </source>
</reference>
<evidence type="ECO:0000256" key="20">
    <source>
        <dbReference type="HAMAP-Rule" id="MF_00037"/>
    </source>
</evidence>
<dbReference type="InterPro" id="IPR011601">
    <property type="entry name" value="MurB_C"/>
</dbReference>
<keyword evidence="10 20" id="KW-0285">Flavoprotein</keyword>
<evidence type="ECO:0000256" key="19">
    <source>
        <dbReference type="ARBA" id="ARBA00048914"/>
    </source>
</evidence>
<feature type="domain" description="FAD-binding PCMH-type" evidence="21">
    <location>
        <begin position="16"/>
        <end position="188"/>
    </location>
</feature>
<proteinExistence type="inferred from homology"/>
<dbReference type="HAMAP" id="MF_00037">
    <property type="entry name" value="MurB"/>
    <property type="match status" value="1"/>
</dbReference>
<evidence type="ECO:0000259" key="21">
    <source>
        <dbReference type="PROSITE" id="PS51387"/>
    </source>
</evidence>
<gene>
    <name evidence="20 22" type="primary">murB</name>
    <name evidence="22" type="ORF">I2F25_03415</name>
</gene>
<evidence type="ECO:0000256" key="18">
    <source>
        <dbReference type="ARBA" id="ARBA00031026"/>
    </source>
</evidence>
<comment type="catalytic activity">
    <reaction evidence="19 20">
        <text>UDP-N-acetyl-alpha-D-muramate + NADP(+) = UDP-N-acetyl-3-O-(1-carboxyvinyl)-alpha-D-glucosamine + NADPH + H(+)</text>
        <dbReference type="Rhea" id="RHEA:12248"/>
        <dbReference type="ChEBI" id="CHEBI:15378"/>
        <dbReference type="ChEBI" id="CHEBI:57783"/>
        <dbReference type="ChEBI" id="CHEBI:58349"/>
        <dbReference type="ChEBI" id="CHEBI:68483"/>
        <dbReference type="ChEBI" id="CHEBI:70757"/>
        <dbReference type="EC" id="1.3.1.98"/>
    </reaction>
</comment>
<evidence type="ECO:0000256" key="10">
    <source>
        <dbReference type="ARBA" id="ARBA00022630"/>
    </source>
</evidence>
<comment type="pathway">
    <text evidence="4 20">Cell wall biogenesis; peptidoglycan biosynthesis.</text>
</comment>
<dbReference type="PROSITE" id="PS51387">
    <property type="entry name" value="FAD_PCMH"/>
    <property type="match status" value="1"/>
</dbReference>
<dbReference type="Gene3D" id="3.90.78.10">
    <property type="entry name" value="UDP-N-acetylenolpyruvoylglucosamine reductase, C-terminal domain"/>
    <property type="match status" value="1"/>
</dbReference>
<keyword evidence="16 20" id="KW-0131">Cell cycle</keyword>
<dbReference type="InterPro" id="IPR036318">
    <property type="entry name" value="FAD-bd_PCMH-like_sf"/>
</dbReference>
<dbReference type="Pfam" id="PF02873">
    <property type="entry name" value="MurB_C"/>
    <property type="match status" value="1"/>
</dbReference>
<keyword evidence="23" id="KW-1185">Reference proteome</keyword>
<evidence type="ECO:0000256" key="11">
    <source>
        <dbReference type="ARBA" id="ARBA00022827"/>
    </source>
</evidence>
<keyword evidence="9 20" id="KW-0132">Cell division</keyword>
<dbReference type="GO" id="GO:0008762">
    <property type="term" value="F:UDP-N-acetylmuramate dehydrogenase activity"/>
    <property type="evidence" value="ECO:0007669"/>
    <property type="project" value="UniProtKB-EC"/>
</dbReference>
<dbReference type="EMBL" id="VTDN01000002">
    <property type="protein sequence ID" value="MEB5476105.1"/>
    <property type="molecule type" value="Genomic_DNA"/>
</dbReference>
<feature type="active site" evidence="20">
    <location>
        <position position="330"/>
    </location>
</feature>
<accession>A0ABU6DQH8</accession>
<comment type="function">
    <text evidence="2 20">Cell wall formation.</text>
</comment>
<dbReference type="InterPro" id="IPR016166">
    <property type="entry name" value="FAD-bd_PCMH"/>
</dbReference>
<dbReference type="SUPFAM" id="SSF56176">
    <property type="entry name" value="FAD-binding/transporter-associated domain-like"/>
    <property type="match status" value="1"/>
</dbReference>
<dbReference type="RefSeq" id="WP_325774677.1">
    <property type="nucleotide sequence ID" value="NZ_VTDN01000002.1"/>
</dbReference>
<evidence type="ECO:0000256" key="12">
    <source>
        <dbReference type="ARBA" id="ARBA00022857"/>
    </source>
</evidence>
<dbReference type="PANTHER" id="PTHR21071:SF4">
    <property type="entry name" value="UDP-N-ACETYLENOLPYRUVOYLGLUCOSAMINE REDUCTASE"/>
    <property type="match status" value="1"/>
</dbReference>
<evidence type="ECO:0000256" key="9">
    <source>
        <dbReference type="ARBA" id="ARBA00022618"/>
    </source>
</evidence>
<evidence type="ECO:0000256" key="4">
    <source>
        <dbReference type="ARBA" id="ARBA00004752"/>
    </source>
</evidence>
<dbReference type="PANTHER" id="PTHR21071">
    <property type="entry name" value="UDP-N-ACETYLENOLPYRUVOYLGLUCOSAMINE REDUCTASE"/>
    <property type="match status" value="1"/>
</dbReference>
<evidence type="ECO:0000313" key="22">
    <source>
        <dbReference type="EMBL" id="MEB5476105.1"/>
    </source>
</evidence>
<dbReference type="EC" id="1.3.1.98" evidence="6 20"/>
<protein>
    <recommendedName>
        <fullName evidence="7 20">UDP-N-acetylenolpyruvoylglucosamine reductase</fullName>
        <ecNumber evidence="6 20">1.3.1.98</ecNumber>
    </recommendedName>
    <alternativeName>
        <fullName evidence="18 20">UDP-N-acetylmuramate dehydrogenase</fullName>
    </alternativeName>
</protein>
<organism evidence="22 23">
    <name type="scientific">Acinetobacter pollinis</name>
    <dbReference type="NCBI Taxonomy" id="2605270"/>
    <lineage>
        <taxon>Bacteria</taxon>
        <taxon>Pseudomonadati</taxon>
        <taxon>Pseudomonadota</taxon>
        <taxon>Gammaproteobacteria</taxon>
        <taxon>Moraxellales</taxon>
        <taxon>Moraxellaceae</taxon>
        <taxon>Acinetobacter</taxon>
    </lineage>
</organism>
<feature type="active site" evidence="20">
    <location>
        <position position="165"/>
    </location>
</feature>
<evidence type="ECO:0000256" key="5">
    <source>
        <dbReference type="ARBA" id="ARBA00010485"/>
    </source>
</evidence>
<name>A0ABU6DQH8_9GAMM</name>
<evidence type="ECO:0000313" key="23">
    <source>
        <dbReference type="Proteomes" id="UP001339883"/>
    </source>
</evidence>
<keyword evidence="14 20" id="KW-0573">Peptidoglycan synthesis</keyword>
<keyword evidence="12 20" id="KW-0521">NADP</keyword>
<dbReference type="Gene3D" id="3.30.43.10">
    <property type="entry name" value="Uridine Diphospho-n-acetylenolpyruvylglucosamine Reductase, domain 2"/>
    <property type="match status" value="1"/>
</dbReference>
<dbReference type="NCBIfam" id="NF000755">
    <property type="entry name" value="PRK00046.1"/>
    <property type="match status" value="1"/>
</dbReference>
<keyword evidence="15 20" id="KW-0560">Oxidoreductase</keyword>
<evidence type="ECO:0000256" key="17">
    <source>
        <dbReference type="ARBA" id="ARBA00023316"/>
    </source>
</evidence>
<feature type="active site" description="Proton donor" evidence="20">
    <location>
        <position position="234"/>
    </location>
</feature>
<evidence type="ECO:0000256" key="7">
    <source>
        <dbReference type="ARBA" id="ARBA00015188"/>
    </source>
</evidence>
<evidence type="ECO:0000256" key="15">
    <source>
        <dbReference type="ARBA" id="ARBA00023002"/>
    </source>
</evidence>
<comment type="caution">
    <text evidence="22">The sequence shown here is derived from an EMBL/GenBank/DDBJ whole genome shotgun (WGS) entry which is preliminary data.</text>
</comment>